<reference evidence="2 3" key="1">
    <citation type="submission" date="2019-12" db="EMBL/GenBank/DDBJ databases">
        <title>Novel species isolated from a subtropical stream in China.</title>
        <authorList>
            <person name="Lu H."/>
        </authorList>
    </citation>
    <scope>NUCLEOTIDE SEQUENCE [LARGE SCALE GENOMIC DNA]</scope>
    <source>
        <strain evidence="2 3">FT127W</strain>
    </source>
</reference>
<evidence type="ECO:0000256" key="1">
    <source>
        <dbReference type="SAM" id="MobiDB-lite"/>
    </source>
</evidence>
<organism evidence="2 3">
    <name type="scientific">Pseudoduganella aquatica</name>
    <dbReference type="NCBI Taxonomy" id="2660641"/>
    <lineage>
        <taxon>Bacteria</taxon>
        <taxon>Pseudomonadati</taxon>
        <taxon>Pseudomonadota</taxon>
        <taxon>Betaproteobacteria</taxon>
        <taxon>Burkholderiales</taxon>
        <taxon>Oxalobacteraceae</taxon>
        <taxon>Telluria group</taxon>
        <taxon>Pseudoduganella</taxon>
    </lineage>
</organism>
<dbReference type="Proteomes" id="UP000450676">
    <property type="component" value="Unassembled WGS sequence"/>
</dbReference>
<keyword evidence="3" id="KW-1185">Reference proteome</keyword>
<sequence>MTLPAQFAELAPPQQRSDERSSAIVDKGIAVQRCFSTLCAIEYLKSNNVGPDVIERVLLHPDLRRKFSH</sequence>
<comment type="caution">
    <text evidence="2">The sequence shown here is derived from an EMBL/GenBank/DDBJ whole genome shotgun (WGS) entry which is preliminary data.</text>
</comment>
<dbReference type="EMBL" id="WWCU01000002">
    <property type="protein sequence ID" value="MYN06348.1"/>
    <property type="molecule type" value="Genomic_DNA"/>
</dbReference>
<name>A0A7X4H7W6_9BURK</name>
<evidence type="ECO:0000313" key="3">
    <source>
        <dbReference type="Proteomes" id="UP000450676"/>
    </source>
</evidence>
<feature type="region of interest" description="Disordered" evidence="1">
    <location>
        <begin position="1"/>
        <end position="22"/>
    </location>
</feature>
<dbReference type="AlphaFoldDB" id="A0A7X4H7W6"/>
<protein>
    <submittedName>
        <fullName evidence="2">Uncharacterized protein</fullName>
    </submittedName>
</protein>
<evidence type="ECO:0000313" key="2">
    <source>
        <dbReference type="EMBL" id="MYN06348.1"/>
    </source>
</evidence>
<proteinExistence type="predicted"/>
<gene>
    <name evidence="2" type="ORF">GTP77_03265</name>
</gene>
<dbReference type="RefSeq" id="WP_161070722.1">
    <property type="nucleotide sequence ID" value="NZ_CP086370.1"/>
</dbReference>
<accession>A0A7X4H7W6</accession>